<gene>
    <name evidence="7" type="ORF">SeMB42_g02754</name>
</gene>
<feature type="transmembrane region" description="Helical" evidence="6">
    <location>
        <begin position="505"/>
        <end position="527"/>
    </location>
</feature>
<dbReference type="PANTHER" id="PTHR11785:SF353">
    <property type="entry name" value="METHIONINE TRANSPORTER (EUROFUNG)"/>
    <property type="match status" value="1"/>
</dbReference>
<organism evidence="7 8">
    <name type="scientific">Synchytrium endobioticum</name>
    <dbReference type="NCBI Taxonomy" id="286115"/>
    <lineage>
        <taxon>Eukaryota</taxon>
        <taxon>Fungi</taxon>
        <taxon>Fungi incertae sedis</taxon>
        <taxon>Chytridiomycota</taxon>
        <taxon>Chytridiomycota incertae sedis</taxon>
        <taxon>Chytridiomycetes</taxon>
        <taxon>Synchytriales</taxon>
        <taxon>Synchytriaceae</taxon>
        <taxon>Synchytrium</taxon>
    </lineage>
</organism>
<evidence type="ECO:0008006" key="9">
    <source>
        <dbReference type="Google" id="ProtNLM"/>
    </source>
</evidence>
<dbReference type="STRING" id="286115.A0A507DDX1"/>
<keyword evidence="2 6" id="KW-0812">Transmembrane</keyword>
<feature type="transmembrane region" description="Helical" evidence="6">
    <location>
        <begin position="564"/>
        <end position="581"/>
    </location>
</feature>
<feature type="transmembrane region" description="Helical" evidence="6">
    <location>
        <begin position="416"/>
        <end position="439"/>
    </location>
</feature>
<proteinExistence type="predicted"/>
<evidence type="ECO:0000256" key="2">
    <source>
        <dbReference type="ARBA" id="ARBA00022692"/>
    </source>
</evidence>
<dbReference type="Gene3D" id="1.20.1740.10">
    <property type="entry name" value="Amino acid/polyamine transporter I"/>
    <property type="match status" value="1"/>
</dbReference>
<dbReference type="InterPro" id="IPR050598">
    <property type="entry name" value="AminoAcid_Transporter"/>
</dbReference>
<evidence type="ECO:0000256" key="3">
    <source>
        <dbReference type="ARBA" id="ARBA00022989"/>
    </source>
</evidence>
<feature type="transmembrane region" description="Helical" evidence="6">
    <location>
        <begin position="230"/>
        <end position="249"/>
    </location>
</feature>
<dbReference type="AlphaFoldDB" id="A0A507DDX1"/>
<reference evidence="7 8" key="1">
    <citation type="journal article" date="2019" name="Sci. Rep.">
        <title>Comparative genomics of chytrid fungi reveal insights into the obligate biotrophic and pathogenic lifestyle of Synchytrium endobioticum.</title>
        <authorList>
            <person name="van de Vossenberg B.T.L.H."/>
            <person name="Warris S."/>
            <person name="Nguyen H.D.T."/>
            <person name="van Gent-Pelzer M.P.E."/>
            <person name="Joly D.L."/>
            <person name="van de Geest H.C."/>
            <person name="Bonants P.J.M."/>
            <person name="Smith D.S."/>
            <person name="Levesque C.A."/>
            <person name="van der Lee T.A.J."/>
        </authorList>
    </citation>
    <scope>NUCLEOTIDE SEQUENCE [LARGE SCALE GENOMIC DNA]</scope>
    <source>
        <strain evidence="7 8">MB42</strain>
    </source>
</reference>
<dbReference type="GO" id="GO:0016020">
    <property type="term" value="C:membrane"/>
    <property type="evidence" value="ECO:0007669"/>
    <property type="project" value="UniProtKB-SubCell"/>
</dbReference>
<keyword evidence="4 6" id="KW-0472">Membrane</keyword>
<evidence type="ECO:0000256" key="1">
    <source>
        <dbReference type="ARBA" id="ARBA00004141"/>
    </source>
</evidence>
<feature type="transmembrane region" description="Helical" evidence="6">
    <location>
        <begin position="356"/>
        <end position="376"/>
    </location>
</feature>
<evidence type="ECO:0000256" key="6">
    <source>
        <dbReference type="SAM" id="Phobius"/>
    </source>
</evidence>
<feature type="transmembrane region" description="Helical" evidence="6">
    <location>
        <begin position="625"/>
        <end position="646"/>
    </location>
</feature>
<feature type="transmembrane region" description="Helical" evidence="6">
    <location>
        <begin position="261"/>
        <end position="282"/>
    </location>
</feature>
<evidence type="ECO:0000256" key="4">
    <source>
        <dbReference type="ARBA" id="ARBA00023136"/>
    </source>
</evidence>
<dbReference type="InterPro" id="IPR002293">
    <property type="entry name" value="AA/rel_permease1"/>
</dbReference>
<feature type="transmembrane region" description="Helical" evidence="6">
    <location>
        <begin position="652"/>
        <end position="675"/>
    </location>
</feature>
<keyword evidence="3 6" id="KW-1133">Transmembrane helix</keyword>
<dbReference type="GO" id="GO:0015179">
    <property type="term" value="F:L-amino acid transmembrane transporter activity"/>
    <property type="evidence" value="ECO:0007669"/>
    <property type="project" value="TreeGrafter"/>
</dbReference>
<sequence>MVMAIRRWSWHPGIDAGDTKSWKLSFTILTLLSTISTAAQVIDHSIIMDTPPSYRREVYHFDQLSDEIGTAPVDIPTNNTVDASNNVGAVAGQTPPSSTSLTRQYGYHTLRHDSVVSSSSHAPSYASNGHDSTSRLLRNPGDRKLSVTSTSSSIWQSSETDVDDCIVEEHTGVPVSRNIMEKKGPDGAIEFVPLKVKGGNVVKGEADSEEAAADKSGGGGETTLKPTMGWISGANLVVGLMIGSGIFAVSGKVLGYVGSPGMALVIWLIGGLAAFAGTFSYIELGCMLPQSGGEQAYLDAQYQKPRALVAFLFCWCMILAIRPGSEAVDSNIFGQYILYPIYGSTEAIPRWPKTGLAVACVTSLTILNICSAKWAIRVHDWLTFVKLGTVIAISVTGLVVATGVTHVPIATSNFSAPFAGTSSSASGYALALFKIFWSYEGWNNLNYSLGELKDPVKNLPKAATVGVSLVTFFYLTANVSYLVVLPTSELLAAKELVAAVFFKKVMGSIVGGVICPLLVALSAYGAVAAMMFSVSRVIQAGSVAGVLPFSNLLKRLHPKTGTPVNALLLNWCVAMLYIVAPPPGAAYNFLVDVVGYPTWVFYGLSVIGLFSLRRTRPDLKRPFKVWPPFAIFFILIAVYLSIFPWIPVEEPYPYFLPPLLSVLLTLSGVPVWFSIVKNIPKTGMDFAMHH</sequence>
<comment type="subcellular location">
    <subcellularLocation>
        <location evidence="1">Membrane</location>
        <topology evidence="1">Multi-pass membrane protein</topology>
    </subcellularLocation>
</comment>
<evidence type="ECO:0000256" key="5">
    <source>
        <dbReference type="SAM" id="MobiDB-lite"/>
    </source>
</evidence>
<feature type="region of interest" description="Disordered" evidence="5">
    <location>
        <begin position="116"/>
        <end position="153"/>
    </location>
</feature>
<name>A0A507DDX1_9FUNG</name>
<keyword evidence="8" id="KW-1185">Reference proteome</keyword>
<dbReference type="VEuPathDB" id="FungiDB:SeMB42_g02754"/>
<feature type="compositionally biased region" description="Low complexity" evidence="5">
    <location>
        <begin position="116"/>
        <end position="127"/>
    </location>
</feature>
<comment type="caution">
    <text evidence="7">The sequence shown here is derived from an EMBL/GenBank/DDBJ whole genome shotgun (WGS) entry which is preliminary data.</text>
</comment>
<feature type="transmembrane region" description="Helical" evidence="6">
    <location>
        <begin position="302"/>
        <end position="321"/>
    </location>
</feature>
<accession>A0A507DDX1</accession>
<dbReference type="EMBL" id="QEAN01000089">
    <property type="protein sequence ID" value="TPX49060.1"/>
    <property type="molecule type" value="Genomic_DNA"/>
</dbReference>
<evidence type="ECO:0000313" key="7">
    <source>
        <dbReference type="EMBL" id="TPX49060.1"/>
    </source>
</evidence>
<dbReference type="Pfam" id="PF13520">
    <property type="entry name" value="AA_permease_2"/>
    <property type="match status" value="1"/>
</dbReference>
<feature type="transmembrane region" description="Helical" evidence="6">
    <location>
        <begin position="459"/>
        <end position="484"/>
    </location>
</feature>
<feature type="transmembrane region" description="Helical" evidence="6">
    <location>
        <begin position="382"/>
        <end position="404"/>
    </location>
</feature>
<evidence type="ECO:0000313" key="8">
    <source>
        <dbReference type="Proteomes" id="UP000317494"/>
    </source>
</evidence>
<feature type="transmembrane region" description="Helical" evidence="6">
    <location>
        <begin position="593"/>
        <end position="613"/>
    </location>
</feature>
<dbReference type="PANTHER" id="PTHR11785">
    <property type="entry name" value="AMINO ACID TRANSPORTER"/>
    <property type="match status" value="1"/>
</dbReference>
<dbReference type="Proteomes" id="UP000317494">
    <property type="component" value="Unassembled WGS sequence"/>
</dbReference>
<protein>
    <recommendedName>
        <fullName evidence="9">Amino acid permease/ SLC12A domain-containing protein</fullName>
    </recommendedName>
</protein>